<organism evidence="5 6">
    <name type="scientific">Veillonella magna</name>
    <dbReference type="NCBI Taxonomy" id="464322"/>
    <lineage>
        <taxon>Bacteria</taxon>
        <taxon>Bacillati</taxon>
        <taxon>Bacillota</taxon>
        <taxon>Negativicutes</taxon>
        <taxon>Veillonellales</taxon>
        <taxon>Veillonellaceae</taxon>
        <taxon>Veillonella</taxon>
    </lineage>
</organism>
<keyword evidence="6" id="KW-1185">Reference proteome</keyword>
<feature type="domain" description="Cell envelope-related transcriptional attenuator" evidence="4">
    <location>
        <begin position="112"/>
        <end position="257"/>
    </location>
</feature>
<keyword evidence="3" id="KW-0472">Membrane</keyword>
<keyword evidence="3" id="KW-1133">Transmembrane helix</keyword>
<comment type="caution">
    <text evidence="5">The sequence shown here is derived from an EMBL/GenBank/DDBJ whole genome shotgun (WGS) entry which is preliminary data.</text>
</comment>
<dbReference type="RefSeq" id="WP_205087627.1">
    <property type="nucleotide sequence ID" value="NZ_JACJLA010000005.1"/>
</dbReference>
<feature type="region of interest" description="Disordered" evidence="2">
    <location>
        <begin position="1"/>
        <end position="29"/>
    </location>
</feature>
<dbReference type="PANTHER" id="PTHR33392">
    <property type="entry name" value="POLYISOPRENYL-TEICHOIC ACID--PEPTIDOGLYCAN TEICHOIC ACID TRANSFERASE TAGU"/>
    <property type="match status" value="1"/>
</dbReference>
<reference evidence="5 6" key="1">
    <citation type="journal article" date="2021" name="Sci. Rep.">
        <title>The distribution of antibiotic resistance genes in chicken gut microbiota commensals.</title>
        <authorList>
            <person name="Juricova H."/>
            <person name="Matiasovicova J."/>
            <person name="Kubasova T."/>
            <person name="Cejkova D."/>
            <person name="Rychlik I."/>
        </authorList>
    </citation>
    <scope>NUCLEOTIDE SEQUENCE [LARGE SCALE GENOMIC DNA]</scope>
    <source>
        <strain evidence="5 6">An537</strain>
    </source>
</reference>
<dbReference type="Pfam" id="PF03816">
    <property type="entry name" value="LytR_cpsA_psr"/>
    <property type="match status" value="1"/>
</dbReference>
<evidence type="ECO:0000256" key="2">
    <source>
        <dbReference type="SAM" id="MobiDB-lite"/>
    </source>
</evidence>
<gene>
    <name evidence="5" type="ORF">H6A01_04020</name>
</gene>
<feature type="transmembrane region" description="Helical" evidence="3">
    <location>
        <begin position="36"/>
        <end position="61"/>
    </location>
</feature>
<comment type="similarity">
    <text evidence="1">Belongs to the LytR/CpsA/Psr (LCP) family.</text>
</comment>
<dbReference type="Proteomes" id="UP000707138">
    <property type="component" value="Unassembled WGS sequence"/>
</dbReference>
<evidence type="ECO:0000313" key="5">
    <source>
        <dbReference type="EMBL" id="MBM6912494.1"/>
    </source>
</evidence>
<proteinExistence type="inferred from homology"/>
<evidence type="ECO:0000259" key="4">
    <source>
        <dbReference type="Pfam" id="PF03816"/>
    </source>
</evidence>
<dbReference type="InterPro" id="IPR004474">
    <property type="entry name" value="LytR_CpsA_psr"/>
</dbReference>
<dbReference type="InterPro" id="IPR050922">
    <property type="entry name" value="LytR/CpsA/Psr_CW_biosynth"/>
</dbReference>
<accession>A0ABS2GEA6</accession>
<evidence type="ECO:0000313" key="6">
    <source>
        <dbReference type="Proteomes" id="UP000707138"/>
    </source>
</evidence>
<dbReference type="PANTHER" id="PTHR33392:SF6">
    <property type="entry name" value="POLYISOPRENYL-TEICHOIC ACID--PEPTIDOGLYCAN TEICHOIC ACID TRANSFERASE TAGU"/>
    <property type="match status" value="1"/>
</dbReference>
<dbReference type="Gene3D" id="3.40.630.190">
    <property type="entry name" value="LCP protein"/>
    <property type="match status" value="1"/>
</dbReference>
<evidence type="ECO:0000256" key="1">
    <source>
        <dbReference type="ARBA" id="ARBA00006068"/>
    </source>
</evidence>
<dbReference type="NCBIfam" id="TIGR00350">
    <property type="entry name" value="lytR_cpsA_psr"/>
    <property type="match status" value="1"/>
</dbReference>
<sequence>MDEQQEQQERQGQSNETEAVQRPKRRRRKKKRGIRWDRIAVAFVIVIVIISSLVYGIGAVMRYVSSTATNSTSASPIRPEAVATIPVEQKALDKPIYILVVGRDASQQGEGDAIFLAALNKDQGKLDIIGIPSNTKIESRDKTSQQAIDTFYSAGNIKLTKAVVEDMFHISVPYYVIVDEEAFKKMVNVWGTPDLYVERDMVHFESGADTADINLARGYQRLTDDKALQYMRFLDEDGNAFSRTVRTERLIKEIISRQNESLTVTKLWNVWRIWGDFTTNISSWDAMKLTFAMRSMEAKQIRYFILPGTKEIIDGTTYWAYDPTEAQQLIGITMGNEPVDIGSEPTTGSGTSKSNSDANGKINEAGTKNSSETEAEKDKGI</sequence>
<feature type="region of interest" description="Disordered" evidence="2">
    <location>
        <begin position="336"/>
        <end position="381"/>
    </location>
</feature>
<dbReference type="EMBL" id="JACJLA010000005">
    <property type="protein sequence ID" value="MBM6912494.1"/>
    <property type="molecule type" value="Genomic_DNA"/>
</dbReference>
<keyword evidence="3" id="KW-0812">Transmembrane</keyword>
<name>A0ABS2GEA6_9FIRM</name>
<feature type="compositionally biased region" description="Polar residues" evidence="2">
    <location>
        <begin position="344"/>
        <end position="358"/>
    </location>
</feature>
<evidence type="ECO:0000256" key="3">
    <source>
        <dbReference type="SAM" id="Phobius"/>
    </source>
</evidence>
<protein>
    <submittedName>
        <fullName evidence="5">LCP family protein</fullName>
    </submittedName>
</protein>